<keyword evidence="3" id="KW-0472">Membrane</keyword>
<dbReference type="PANTHER" id="PTHR43327">
    <property type="entry name" value="STOMATIN-LIKE PROTEIN 2, MITOCHONDRIAL"/>
    <property type="match status" value="1"/>
</dbReference>
<dbReference type="SMART" id="SM00244">
    <property type="entry name" value="PHB"/>
    <property type="match status" value="1"/>
</dbReference>
<dbReference type="Gene3D" id="3.30.479.30">
    <property type="entry name" value="Band 7 domain"/>
    <property type="match status" value="1"/>
</dbReference>
<dbReference type="InterPro" id="IPR036013">
    <property type="entry name" value="Band_7/SPFH_dom_sf"/>
</dbReference>
<evidence type="ECO:0000259" key="4">
    <source>
        <dbReference type="SMART" id="SM00244"/>
    </source>
</evidence>
<keyword evidence="6" id="KW-1185">Reference proteome</keyword>
<evidence type="ECO:0000313" key="6">
    <source>
        <dbReference type="Proteomes" id="UP000234881"/>
    </source>
</evidence>
<comment type="similarity">
    <text evidence="2">Belongs to the band 7/mec-2 family.</text>
</comment>
<dbReference type="PRINTS" id="PR00721">
    <property type="entry name" value="STOMATIN"/>
</dbReference>
<feature type="domain" description="Band 7" evidence="4">
    <location>
        <begin position="23"/>
        <end position="181"/>
    </location>
</feature>
<accession>A0A2N5XL82</accession>
<dbReference type="InterPro" id="IPR001107">
    <property type="entry name" value="Band_7"/>
</dbReference>
<gene>
    <name evidence="5" type="ORF">C0081_20835</name>
</gene>
<evidence type="ECO:0000256" key="1">
    <source>
        <dbReference type="ARBA" id="ARBA00004167"/>
    </source>
</evidence>
<dbReference type="GO" id="GO:0098552">
    <property type="term" value="C:side of membrane"/>
    <property type="evidence" value="ECO:0007669"/>
    <property type="project" value="UniProtKB-ARBA"/>
</dbReference>
<evidence type="ECO:0000256" key="3">
    <source>
        <dbReference type="SAM" id="Phobius"/>
    </source>
</evidence>
<reference evidence="5 6" key="1">
    <citation type="submission" date="2018-01" db="EMBL/GenBank/DDBJ databases">
        <title>The draft genome sequence of Cohaesibacter sp. H1304.</title>
        <authorList>
            <person name="Wang N.-N."/>
            <person name="Du Z.-J."/>
        </authorList>
    </citation>
    <scope>NUCLEOTIDE SEQUENCE [LARGE SCALE GENOMIC DNA]</scope>
    <source>
        <strain evidence="5 6">H1304</strain>
    </source>
</reference>
<keyword evidence="3" id="KW-0812">Transmembrane</keyword>
<dbReference type="RefSeq" id="WP_101535668.1">
    <property type="nucleotide sequence ID" value="NZ_JBFHIU010000023.1"/>
</dbReference>
<dbReference type="Pfam" id="PF01145">
    <property type="entry name" value="Band_7"/>
    <property type="match status" value="1"/>
</dbReference>
<proteinExistence type="inferred from homology"/>
<sequence length="324" mass="35267">MNFVGFDIVAIVLVVLFILILLAGIKVVPQGYNFTIERFGAYTRTLKPGLSIIVPFIDRVGARLNMMEQVLDVPSQEVITRDNASITSDGVAFYQVMNAAGAAYEVNNLENALLNLTMTNIRTVMGSMDLDELLSNRDEINARLLGVVDAAAAPWGIKITRIEIKDINPPRDLVEAMGRQMKAEREKRASILEAEGSRQSEILRAEGDKQGRILQAEGARAAAFLDAESRERAAEAEAKATQMVSKAIAEGDVQAVNYFVATKYVDMLGEVIKAPNQKVIMLPIEATSILGALGGIGELSKEAFGKDIVNSKRASRVPTVKDEQ</sequence>
<name>A0A2N5XL82_9HYPH</name>
<dbReference type="InterPro" id="IPR001972">
    <property type="entry name" value="Stomatin_HflK_fam"/>
</dbReference>
<dbReference type="InterPro" id="IPR050710">
    <property type="entry name" value="Band7/mec-2_domain"/>
</dbReference>
<dbReference type="FunFam" id="3.30.479.30:FF:000004">
    <property type="entry name" value="Putative membrane protease family, stomatin"/>
    <property type="match status" value="1"/>
</dbReference>
<dbReference type="GO" id="GO:0005886">
    <property type="term" value="C:plasma membrane"/>
    <property type="evidence" value="ECO:0007669"/>
    <property type="project" value="UniProtKB-ARBA"/>
</dbReference>
<dbReference type="Proteomes" id="UP000234881">
    <property type="component" value="Unassembled WGS sequence"/>
</dbReference>
<feature type="transmembrane region" description="Helical" evidence="3">
    <location>
        <begin position="6"/>
        <end position="28"/>
    </location>
</feature>
<dbReference type="OrthoDB" id="9809197at2"/>
<evidence type="ECO:0000256" key="2">
    <source>
        <dbReference type="ARBA" id="ARBA00008164"/>
    </source>
</evidence>
<dbReference type="CDD" id="cd08829">
    <property type="entry name" value="SPFH_paraslipin"/>
    <property type="match status" value="1"/>
</dbReference>
<keyword evidence="3" id="KW-1133">Transmembrane helix</keyword>
<dbReference type="EMBL" id="PKUQ01000054">
    <property type="protein sequence ID" value="PLW75263.1"/>
    <property type="molecule type" value="Genomic_DNA"/>
</dbReference>
<protein>
    <recommendedName>
        <fullName evidence="4">Band 7 domain-containing protein</fullName>
    </recommendedName>
</protein>
<evidence type="ECO:0000313" key="5">
    <source>
        <dbReference type="EMBL" id="PLW75263.1"/>
    </source>
</evidence>
<dbReference type="PANTHER" id="PTHR43327:SF10">
    <property type="entry name" value="STOMATIN-LIKE PROTEIN 2, MITOCHONDRIAL"/>
    <property type="match status" value="1"/>
</dbReference>
<comment type="caution">
    <text evidence="5">The sequence shown here is derived from an EMBL/GenBank/DDBJ whole genome shotgun (WGS) entry which is preliminary data.</text>
</comment>
<comment type="subcellular location">
    <subcellularLocation>
        <location evidence="1">Membrane</location>
        <topology evidence="1">Single-pass membrane protein</topology>
    </subcellularLocation>
</comment>
<dbReference type="AlphaFoldDB" id="A0A2N5XL82"/>
<organism evidence="5 6">
    <name type="scientific">Cohaesibacter celericrescens</name>
    <dbReference type="NCBI Taxonomy" id="2067669"/>
    <lineage>
        <taxon>Bacteria</taxon>
        <taxon>Pseudomonadati</taxon>
        <taxon>Pseudomonadota</taxon>
        <taxon>Alphaproteobacteria</taxon>
        <taxon>Hyphomicrobiales</taxon>
        <taxon>Cohaesibacteraceae</taxon>
    </lineage>
</organism>
<dbReference type="SUPFAM" id="SSF117892">
    <property type="entry name" value="Band 7/SPFH domain"/>
    <property type="match status" value="1"/>
</dbReference>